<feature type="compositionally biased region" description="Basic residues" evidence="1">
    <location>
        <begin position="148"/>
        <end position="159"/>
    </location>
</feature>
<protein>
    <submittedName>
        <fullName evidence="2">Uncharacterized protein</fullName>
    </submittedName>
</protein>
<dbReference type="AlphaFoldDB" id="A0A2G8JXU6"/>
<evidence type="ECO:0000313" key="2">
    <source>
        <dbReference type="EMBL" id="PIK40560.1"/>
    </source>
</evidence>
<name>A0A2G8JXU6_STIJA</name>
<evidence type="ECO:0000256" key="1">
    <source>
        <dbReference type="SAM" id="MobiDB-lite"/>
    </source>
</evidence>
<dbReference type="Proteomes" id="UP000230750">
    <property type="component" value="Unassembled WGS sequence"/>
</dbReference>
<gene>
    <name evidence="2" type="ORF">BSL78_22590</name>
</gene>
<keyword evidence="3" id="KW-1185">Reference proteome</keyword>
<accession>A0A2G8JXU6</accession>
<proteinExistence type="predicted"/>
<sequence>MEILRTRLLDYTFNNLPDDMAKARRSKRDIVSVRAKRRLFVDDDERDENCKCVTAGAVFSDKLEDKYTDIMPFENPPHPYKTVVRSSKKCKVSEDTNDGKGISICAESANACSQTVQQPKTQTTLQDFFKAQKRVIPSPKTPRYSCRMSKRARRTKEEA</sequence>
<evidence type="ECO:0000313" key="3">
    <source>
        <dbReference type="Proteomes" id="UP000230750"/>
    </source>
</evidence>
<organism evidence="2 3">
    <name type="scientific">Stichopus japonicus</name>
    <name type="common">Sea cucumber</name>
    <dbReference type="NCBI Taxonomy" id="307972"/>
    <lineage>
        <taxon>Eukaryota</taxon>
        <taxon>Metazoa</taxon>
        <taxon>Echinodermata</taxon>
        <taxon>Eleutherozoa</taxon>
        <taxon>Echinozoa</taxon>
        <taxon>Holothuroidea</taxon>
        <taxon>Aspidochirotacea</taxon>
        <taxon>Aspidochirotida</taxon>
        <taxon>Stichopodidae</taxon>
        <taxon>Apostichopus</taxon>
    </lineage>
</organism>
<reference evidence="2 3" key="1">
    <citation type="journal article" date="2017" name="PLoS Biol.">
        <title>The sea cucumber genome provides insights into morphological evolution and visceral regeneration.</title>
        <authorList>
            <person name="Zhang X."/>
            <person name="Sun L."/>
            <person name="Yuan J."/>
            <person name="Sun Y."/>
            <person name="Gao Y."/>
            <person name="Zhang L."/>
            <person name="Li S."/>
            <person name="Dai H."/>
            <person name="Hamel J.F."/>
            <person name="Liu C."/>
            <person name="Yu Y."/>
            <person name="Liu S."/>
            <person name="Lin W."/>
            <person name="Guo K."/>
            <person name="Jin S."/>
            <person name="Xu P."/>
            <person name="Storey K.B."/>
            <person name="Huan P."/>
            <person name="Zhang T."/>
            <person name="Zhou Y."/>
            <person name="Zhang J."/>
            <person name="Lin C."/>
            <person name="Li X."/>
            <person name="Xing L."/>
            <person name="Huo D."/>
            <person name="Sun M."/>
            <person name="Wang L."/>
            <person name="Mercier A."/>
            <person name="Li F."/>
            <person name="Yang H."/>
            <person name="Xiang J."/>
        </authorList>
    </citation>
    <scope>NUCLEOTIDE SEQUENCE [LARGE SCALE GENOMIC DNA]</scope>
    <source>
        <strain evidence="2">Shaxun</strain>
        <tissue evidence="2">Muscle</tissue>
    </source>
</reference>
<feature type="region of interest" description="Disordered" evidence="1">
    <location>
        <begin position="139"/>
        <end position="159"/>
    </location>
</feature>
<comment type="caution">
    <text evidence="2">The sequence shown here is derived from an EMBL/GenBank/DDBJ whole genome shotgun (WGS) entry which is preliminary data.</text>
</comment>
<dbReference type="EMBL" id="MRZV01001108">
    <property type="protein sequence ID" value="PIK40560.1"/>
    <property type="molecule type" value="Genomic_DNA"/>
</dbReference>